<dbReference type="KEGG" id="afx:JZ786_22755"/>
<organism evidence="2 3">
    <name type="scientific">Alicyclobacillus mengziensis</name>
    <dbReference type="NCBI Taxonomy" id="2931921"/>
    <lineage>
        <taxon>Bacteria</taxon>
        <taxon>Bacillati</taxon>
        <taxon>Bacillota</taxon>
        <taxon>Bacilli</taxon>
        <taxon>Bacillales</taxon>
        <taxon>Alicyclobacillaceae</taxon>
        <taxon>Alicyclobacillus</taxon>
    </lineage>
</organism>
<name>A0A9X7VYK9_9BACL</name>
<sequence>MAYEVNNCSEQCRARRPRAYMSEFGTTTLHLKNPWVVTFWSFAFPGCGNLMQGRLVKGLVLICWELLVNNQSNVNLAIMYSLLGRFDMTKQVVNTRWLLLYVSLYVYAMWDSFRGTVDLNKQYLLADREDGPMRPVVIKTLDTNFLDKQMPALAACLSLLMPGLGHLYVHKVMTGLFFISWTILVIYLSHALQAVQYTMIGAFDMARSVVDMQWLMFLPSIYGFVLHDAYVSAVEQGKLFQKVQSRLLREWYQHRRFKMPM</sequence>
<keyword evidence="1" id="KW-0812">Transmembrane</keyword>
<dbReference type="Proteomes" id="UP000663505">
    <property type="component" value="Chromosome"/>
</dbReference>
<keyword evidence="1" id="KW-1133">Transmembrane helix</keyword>
<evidence type="ECO:0000313" key="3">
    <source>
        <dbReference type="Proteomes" id="UP000663505"/>
    </source>
</evidence>
<keyword evidence="1" id="KW-0472">Membrane</keyword>
<protein>
    <submittedName>
        <fullName evidence="2">Uncharacterized protein</fullName>
    </submittedName>
</protein>
<gene>
    <name evidence="2" type="ORF">JZ786_22755</name>
</gene>
<proteinExistence type="predicted"/>
<feature type="transmembrane region" description="Helical" evidence="1">
    <location>
        <begin position="212"/>
        <end position="231"/>
    </location>
</feature>
<keyword evidence="3" id="KW-1185">Reference proteome</keyword>
<evidence type="ECO:0000313" key="2">
    <source>
        <dbReference type="EMBL" id="QSO47182.1"/>
    </source>
</evidence>
<evidence type="ECO:0000256" key="1">
    <source>
        <dbReference type="SAM" id="Phobius"/>
    </source>
</evidence>
<feature type="transmembrane region" description="Helical" evidence="1">
    <location>
        <begin position="176"/>
        <end position="200"/>
    </location>
</feature>
<dbReference type="EMBL" id="CP071182">
    <property type="protein sequence ID" value="QSO47182.1"/>
    <property type="molecule type" value="Genomic_DNA"/>
</dbReference>
<accession>A0A9X7VYK9</accession>
<dbReference type="AlphaFoldDB" id="A0A9X7VYK9"/>
<feature type="transmembrane region" description="Helical" evidence="1">
    <location>
        <begin position="93"/>
        <end position="110"/>
    </location>
</feature>
<feature type="transmembrane region" description="Helical" evidence="1">
    <location>
        <begin position="150"/>
        <end position="169"/>
    </location>
</feature>
<reference evidence="2 3" key="1">
    <citation type="submission" date="2021-02" db="EMBL/GenBank/DDBJ databases">
        <title>Alicyclobacillus curvatus sp. nov. and Alicyclobacillus mengziensis sp. nov., two acidophilic bacteria isolated from acid mine drainage.</title>
        <authorList>
            <person name="Huang Y."/>
        </authorList>
    </citation>
    <scope>NUCLEOTIDE SEQUENCE [LARGE SCALE GENOMIC DNA]</scope>
    <source>
        <strain evidence="2 3">S30H14</strain>
    </source>
</reference>